<dbReference type="HOGENOM" id="CLU_3265133_0_0_9"/>
<evidence type="ECO:0000313" key="1">
    <source>
        <dbReference type="EMBL" id="AFJ62338.1"/>
    </source>
</evidence>
<dbReference type="AlphaFoldDB" id="I2C6R4"/>
<dbReference type="Proteomes" id="UP000002878">
    <property type="component" value="Chromosome"/>
</dbReference>
<organism evidence="1 2">
    <name type="scientific">Bacillus amyloliquefaciens (strain Y2)</name>
    <name type="common">Bacillus amyloliquefaciens subsp. plantarum (strain B9601-Y2)</name>
    <dbReference type="NCBI Taxonomy" id="1155777"/>
    <lineage>
        <taxon>Bacteria</taxon>
        <taxon>Bacillati</taxon>
        <taxon>Bacillota</taxon>
        <taxon>Bacilli</taxon>
        <taxon>Bacillales</taxon>
        <taxon>Bacillaceae</taxon>
        <taxon>Bacillus</taxon>
        <taxon>Bacillus amyloliquefaciens group</taxon>
    </lineage>
</organism>
<dbReference type="EMBL" id="CP003332">
    <property type="protein sequence ID" value="AFJ62338.1"/>
    <property type="molecule type" value="Genomic_DNA"/>
</dbReference>
<dbReference type="PATRIC" id="fig|1126211.3.peg.2293"/>
<accession>I2C6R4</accession>
<sequence>MNYLFFMGRLQKQMVQFQSVFIHLQVGDKDTSNQVLPLVHF</sequence>
<evidence type="ECO:0000313" key="2">
    <source>
        <dbReference type="Proteomes" id="UP000002878"/>
    </source>
</evidence>
<dbReference type="KEGG" id="bqy:MUS_2396"/>
<protein>
    <submittedName>
        <fullName evidence="1">Uncharacterized protein</fullName>
    </submittedName>
</protein>
<proteinExistence type="predicted"/>
<name>I2C6R4_BACAY</name>
<gene>
    <name evidence="1" type="ORF">MUS_2396</name>
</gene>
<reference evidence="1 2" key="1">
    <citation type="journal article" date="2012" name="J. Biotechnol.">
        <title>Genome sequence of the plant growth promoting strain Bacillus amyloliquefaciens subsp. plantarum B9601-Y2 and expression of mersacidin and other secondary metabolites.</title>
        <authorList>
            <person name="He P."/>
            <person name="Hao K."/>
            <person name="Blom J."/>
            <person name="Ruckert C."/>
            <person name="Vater J."/>
            <person name="Mao Z."/>
            <person name="Wu Y."/>
            <person name="Hou M."/>
            <person name="He P."/>
            <person name="He Y."/>
            <person name="Borriss R."/>
        </authorList>
    </citation>
    <scope>NUCLEOTIDE SEQUENCE [LARGE SCALE GENOMIC DNA]</scope>
    <source>
        <strain evidence="1">Y2</strain>
    </source>
</reference>